<dbReference type="InterPro" id="IPR050320">
    <property type="entry name" value="N5-glutamine_MTase"/>
</dbReference>
<dbReference type="PANTHER" id="PTHR18895:SF74">
    <property type="entry name" value="MTRF1L RELEASE FACTOR GLUTAMINE METHYLTRANSFERASE"/>
    <property type="match status" value="1"/>
</dbReference>
<gene>
    <name evidence="8" type="primary">prmC</name>
    <name evidence="8" type="ORF">L6773_20860</name>
</gene>
<keyword evidence="4" id="KW-0949">S-adenosyl-L-methionine</keyword>
<organism evidence="8 9">
    <name type="scientific">Rhodohalobacter sulfatireducens</name>
    <dbReference type="NCBI Taxonomy" id="2911366"/>
    <lineage>
        <taxon>Bacteria</taxon>
        <taxon>Pseudomonadati</taxon>
        <taxon>Balneolota</taxon>
        <taxon>Balneolia</taxon>
        <taxon>Balneolales</taxon>
        <taxon>Balneolaceae</taxon>
        <taxon>Rhodohalobacter</taxon>
    </lineage>
</organism>
<dbReference type="NCBIfam" id="TIGR03534">
    <property type="entry name" value="RF_mod_PrmC"/>
    <property type="match status" value="1"/>
</dbReference>
<reference evidence="8" key="1">
    <citation type="submission" date="2022-01" db="EMBL/GenBank/DDBJ databases">
        <authorList>
            <person name="Wang Y."/>
        </authorList>
    </citation>
    <scope>NUCLEOTIDE SEQUENCE</scope>
    <source>
        <strain evidence="8">WB101</strain>
    </source>
</reference>
<dbReference type="Gene3D" id="1.10.8.10">
    <property type="entry name" value="DNA helicase RuvA subunit, C-terminal domain"/>
    <property type="match status" value="1"/>
</dbReference>
<sequence length="288" mass="32996">MSGSDQVWTVLSMLEWATDYFKKRNVPDPRLSIEWIVAEALGCKRLDLYLQFERPLSSKELNKIRPLVKRRAAYEPLQYITGTAQFMDATISVNPDVLIPRIETEQLVDLLLEHFNDKKKENLNLLDIGTGSGCIPIAIKQKNPQWYCAGFDLSENAVQQAQKNAELNEVDVDFFQGNILELDTLHDTRQKSWDIIISNPPYITENEKSEMHKQVTEHEPSLALFHEKPMTLYSSIISFAASQNAALYLECNDKTAENVLQRTRGQFPHSRLFKDLDGNPRFVVSPPQ</sequence>
<feature type="domain" description="Methyltransferase small" evidence="6">
    <location>
        <begin position="109"/>
        <end position="209"/>
    </location>
</feature>
<evidence type="ECO:0000256" key="1">
    <source>
        <dbReference type="ARBA" id="ARBA00012771"/>
    </source>
</evidence>
<dbReference type="InterPro" id="IPR029063">
    <property type="entry name" value="SAM-dependent_MTases_sf"/>
</dbReference>
<dbReference type="InterPro" id="IPR007848">
    <property type="entry name" value="Small_mtfrase_dom"/>
</dbReference>
<dbReference type="Gene3D" id="3.40.50.150">
    <property type="entry name" value="Vaccinia Virus protein VP39"/>
    <property type="match status" value="1"/>
</dbReference>
<dbReference type="InterPro" id="IPR019874">
    <property type="entry name" value="RF_methyltr_PrmC"/>
</dbReference>
<dbReference type="GO" id="GO:0032259">
    <property type="term" value="P:methylation"/>
    <property type="evidence" value="ECO:0007669"/>
    <property type="project" value="UniProtKB-KW"/>
</dbReference>
<evidence type="ECO:0000256" key="3">
    <source>
        <dbReference type="ARBA" id="ARBA00022679"/>
    </source>
</evidence>
<comment type="caution">
    <text evidence="8">The sequence shown here is derived from an EMBL/GenBank/DDBJ whole genome shotgun (WGS) entry which is preliminary data.</text>
</comment>
<dbReference type="PROSITE" id="PS00092">
    <property type="entry name" value="N6_MTASE"/>
    <property type="match status" value="1"/>
</dbReference>
<reference evidence="8" key="2">
    <citation type="submission" date="2024-05" db="EMBL/GenBank/DDBJ databases">
        <title>Rhodohalobacter halophilus gen. nov., sp. nov., a moderately halophilic member of the family Balneolaceae.</title>
        <authorList>
            <person name="Xia J."/>
        </authorList>
    </citation>
    <scope>NUCLEOTIDE SEQUENCE</scope>
    <source>
        <strain evidence="8">WB101</strain>
    </source>
</reference>
<dbReference type="InterPro" id="IPR040758">
    <property type="entry name" value="PrmC_N"/>
</dbReference>
<evidence type="ECO:0000259" key="6">
    <source>
        <dbReference type="Pfam" id="PF05175"/>
    </source>
</evidence>
<dbReference type="CDD" id="cd02440">
    <property type="entry name" value="AdoMet_MTases"/>
    <property type="match status" value="1"/>
</dbReference>
<dbReference type="Pfam" id="PF05175">
    <property type="entry name" value="MTS"/>
    <property type="match status" value="1"/>
</dbReference>
<dbReference type="SUPFAM" id="SSF53335">
    <property type="entry name" value="S-adenosyl-L-methionine-dependent methyltransferases"/>
    <property type="match status" value="1"/>
</dbReference>
<evidence type="ECO:0000259" key="7">
    <source>
        <dbReference type="Pfam" id="PF17827"/>
    </source>
</evidence>
<dbReference type="Proteomes" id="UP001165366">
    <property type="component" value="Unassembled WGS sequence"/>
</dbReference>
<dbReference type="PANTHER" id="PTHR18895">
    <property type="entry name" value="HEMK METHYLTRANSFERASE"/>
    <property type="match status" value="1"/>
</dbReference>
<dbReference type="InterPro" id="IPR002052">
    <property type="entry name" value="DNA_methylase_N6_adenine_CS"/>
</dbReference>
<keyword evidence="9" id="KW-1185">Reference proteome</keyword>
<evidence type="ECO:0000256" key="5">
    <source>
        <dbReference type="ARBA" id="ARBA00048391"/>
    </source>
</evidence>
<dbReference type="GO" id="GO:0102559">
    <property type="term" value="F:peptide chain release factor N(5)-glutamine methyltransferase activity"/>
    <property type="evidence" value="ECO:0007669"/>
    <property type="project" value="UniProtKB-EC"/>
</dbReference>
<comment type="catalytic activity">
    <reaction evidence="5">
        <text>L-glutaminyl-[peptide chain release factor] + S-adenosyl-L-methionine = N(5)-methyl-L-glutaminyl-[peptide chain release factor] + S-adenosyl-L-homocysteine + H(+)</text>
        <dbReference type="Rhea" id="RHEA:42896"/>
        <dbReference type="Rhea" id="RHEA-COMP:10271"/>
        <dbReference type="Rhea" id="RHEA-COMP:10272"/>
        <dbReference type="ChEBI" id="CHEBI:15378"/>
        <dbReference type="ChEBI" id="CHEBI:30011"/>
        <dbReference type="ChEBI" id="CHEBI:57856"/>
        <dbReference type="ChEBI" id="CHEBI:59789"/>
        <dbReference type="ChEBI" id="CHEBI:61891"/>
        <dbReference type="EC" id="2.1.1.297"/>
    </reaction>
</comment>
<dbReference type="Pfam" id="PF17827">
    <property type="entry name" value="PrmC_N"/>
    <property type="match status" value="1"/>
</dbReference>
<dbReference type="EMBL" id="JAKLWS010000058">
    <property type="protein sequence ID" value="MCG2591034.1"/>
    <property type="molecule type" value="Genomic_DNA"/>
</dbReference>
<evidence type="ECO:0000256" key="4">
    <source>
        <dbReference type="ARBA" id="ARBA00022691"/>
    </source>
</evidence>
<keyword evidence="2 8" id="KW-0489">Methyltransferase</keyword>
<feature type="domain" description="Release factor glutamine methyltransferase N-terminal" evidence="7">
    <location>
        <begin position="13"/>
        <end position="82"/>
    </location>
</feature>
<dbReference type="RefSeq" id="WP_237856582.1">
    <property type="nucleotide sequence ID" value="NZ_JAKLWS010000058.1"/>
</dbReference>
<evidence type="ECO:0000313" key="9">
    <source>
        <dbReference type="Proteomes" id="UP001165366"/>
    </source>
</evidence>
<dbReference type="NCBIfam" id="TIGR00536">
    <property type="entry name" value="hemK_fam"/>
    <property type="match status" value="1"/>
</dbReference>
<proteinExistence type="predicted"/>
<keyword evidence="3 8" id="KW-0808">Transferase</keyword>
<evidence type="ECO:0000313" key="8">
    <source>
        <dbReference type="EMBL" id="MCG2591034.1"/>
    </source>
</evidence>
<dbReference type="EC" id="2.1.1.297" evidence="1"/>
<dbReference type="InterPro" id="IPR004556">
    <property type="entry name" value="HemK-like"/>
</dbReference>
<protein>
    <recommendedName>
        <fullName evidence="1">peptide chain release factor N(5)-glutamine methyltransferase</fullName>
        <ecNumber evidence="1">2.1.1.297</ecNumber>
    </recommendedName>
</protein>
<accession>A0ABS9KJM1</accession>
<name>A0ABS9KJM1_9BACT</name>
<evidence type="ECO:0000256" key="2">
    <source>
        <dbReference type="ARBA" id="ARBA00022603"/>
    </source>
</evidence>